<evidence type="ECO:0000313" key="3">
    <source>
        <dbReference type="Proteomes" id="UP001165060"/>
    </source>
</evidence>
<evidence type="ECO:0008006" key="4">
    <source>
        <dbReference type="Google" id="ProtNLM"/>
    </source>
</evidence>
<organism evidence="2 3">
    <name type="scientific">Tetraparma gracilis</name>
    <dbReference type="NCBI Taxonomy" id="2962635"/>
    <lineage>
        <taxon>Eukaryota</taxon>
        <taxon>Sar</taxon>
        <taxon>Stramenopiles</taxon>
        <taxon>Ochrophyta</taxon>
        <taxon>Bolidophyceae</taxon>
        <taxon>Parmales</taxon>
        <taxon>Triparmaceae</taxon>
        <taxon>Tetraparma</taxon>
    </lineage>
</organism>
<evidence type="ECO:0000313" key="2">
    <source>
        <dbReference type="EMBL" id="GMI34093.1"/>
    </source>
</evidence>
<dbReference type="PANTHER" id="PTHR15691:SF6">
    <property type="entry name" value="WASH COMPLEX SUBUNIT 5"/>
    <property type="match status" value="1"/>
</dbReference>
<proteinExistence type="inferred from homology"/>
<dbReference type="InterPro" id="IPR019393">
    <property type="entry name" value="WASH_strumpellin"/>
</dbReference>
<dbReference type="EMBL" id="BRYB01003283">
    <property type="protein sequence ID" value="GMI34093.1"/>
    <property type="molecule type" value="Genomic_DNA"/>
</dbReference>
<reference evidence="2 3" key="1">
    <citation type="journal article" date="2023" name="Commun. Biol.">
        <title>Genome analysis of Parmales, the sister group of diatoms, reveals the evolutionary specialization of diatoms from phago-mixotrophs to photoautotrophs.</title>
        <authorList>
            <person name="Ban H."/>
            <person name="Sato S."/>
            <person name="Yoshikawa S."/>
            <person name="Yamada K."/>
            <person name="Nakamura Y."/>
            <person name="Ichinomiya M."/>
            <person name="Sato N."/>
            <person name="Blanc-Mathieu R."/>
            <person name="Endo H."/>
            <person name="Kuwata A."/>
            <person name="Ogata H."/>
        </authorList>
    </citation>
    <scope>NUCLEOTIDE SEQUENCE [LARGE SCALE GENOMIC DNA]</scope>
</reference>
<protein>
    <recommendedName>
        <fullName evidence="4">WASH complex subunit strumpellin</fullName>
    </recommendedName>
</protein>
<keyword evidence="3" id="KW-1185">Reference proteome</keyword>
<name>A0ABQ6MWP1_9STRA</name>
<feature type="non-terminal residue" evidence="2">
    <location>
        <position position="1"/>
    </location>
</feature>
<dbReference type="PANTHER" id="PTHR15691">
    <property type="entry name" value="WASH COMPLEX SUBUNIT 5"/>
    <property type="match status" value="1"/>
</dbReference>
<comment type="caution">
    <text evidence="2">The sequence shown here is derived from an EMBL/GenBank/DDBJ whole genome shotgun (WGS) entry which is preliminary data.</text>
</comment>
<dbReference type="Proteomes" id="UP001165060">
    <property type="component" value="Unassembled WGS sequence"/>
</dbReference>
<dbReference type="Pfam" id="PF10266">
    <property type="entry name" value="Strumpellin"/>
    <property type="match status" value="1"/>
</dbReference>
<gene>
    <name evidence="2" type="ORF">TeGR_g6427</name>
</gene>
<accession>A0ABQ6MWP1</accession>
<comment type="similarity">
    <text evidence="1">Belongs to the strumpellin family.</text>
</comment>
<sequence>PPPLPPSLLDASSELSSLEESFTSTHYALLKRFYTLFSSICTYHQDLSKFLKELDEGYFIQYTADTLLLDVDGRQLLCEAVYLTGTMLLQLDRRIPGYIRERLVIAYYRYCNSDSSSTTDDIDLVCKLVRDTRYIYPGNHLGIEAVAPKTAKYEAKLFKRLPLPPPIVRAVLGSLTTDDIYLRSVAFPSTYHRSIRLAPQASMLYVCLHFDMESLTSNDRAMREIVDRYFNDNWVIALYMGMVVDLTDEWSRFPAAKAALDNVVRTKQVKALNSENATRLATCMGTLNKYLTSGLLTDQYVLDNTADLVNCARDTNDAVKWRMLHRRSLNPDYAAIINGSRTGAVVEDVHVVEVMLNSSQFEMRLKEIFKSLLEKKEKKWTECKTSAVGRMNELAQYFTGEVALTRVQKDENLQKWFLGMGSEINSLSMEDEHATVTGRKIQHCVQALEDVEQFDVIDTNLAIKAFLKETREELFQMVRACNIKTEVLSVLETVTDFSYAWEVLPDYLRVLHDRVKTDPATVVLLRALFLKLSSVLDVPVLRIMQCASPDALSVAEYYSQELVGFVRRVMEIIPRSVFKILTNIVAIKERHLKQLPSKVETDETKSYAQLDERYELAKLTHQVSIFTEGILAMEKTLLGVIQVDPRAILEDGIRKELVRQISGAMDAVLRFPHSDKDKDPAQTTASNFMKAIQALSNRVNGYRLAIEYIQDYVDLAGLRMWQSELCRIMQYNGEQEANRFLKKKIFDSQSRFQSRAIPIPTFSPVDGGSYNFMGRTVGALLRMTDPATTIYSPELGGWYVADGTEVCGVSTMSLLRKSIGVAGLMGVDRLLGFRIVNELQQFLKFYSSTVRQFAVLLEQIRDGLFPEWKTPPEYRLYAAAMKKTEKLMLPLLIAMRRIGQAQLLRKIIANELHFRSKLDANVLHNALGAFDESLVNDIRKHYRDDSNPIPSESNAVLEQTSTLLDSNGSSDPLQKVYITTDPLEGLPVLLMLFTTAYAQKLKYSTDFGTLVRVKASYPLDGWPLVVGMGTLLKQCHPSYAQSLLSYQAQFCRASIIEVTKAQAAAGKSAASLQMPREVTNTLVFAKTLAEVLSLDPTVLHQHIPQYLMQNLTVVSDN</sequence>
<evidence type="ECO:0000256" key="1">
    <source>
        <dbReference type="ARBA" id="ARBA00006224"/>
    </source>
</evidence>